<feature type="domain" description="GST C-terminal" evidence="2">
    <location>
        <begin position="103"/>
        <end position="231"/>
    </location>
</feature>
<dbReference type="PANTHER" id="PTHR43968:SF6">
    <property type="entry name" value="GLUTATHIONE S-TRANSFERASE OMEGA"/>
    <property type="match status" value="1"/>
</dbReference>
<geneLocation type="plasmid" evidence="3 4">
    <name>IRBL74_p</name>
</geneLocation>
<reference evidence="3 4" key="1">
    <citation type="journal article" date="2013" name="Genome Announc.">
        <title>Complete Genome Sequence of the Sesbania Symbiont and Rice Growth-Promoting Endophyte Rhizobium sp. Strain IRBG74.</title>
        <authorList>
            <person name="Crook M.B."/>
            <person name="Mitra S."/>
            <person name="Ane J.M."/>
            <person name="Sadowsky M.J."/>
            <person name="Gyaneshwar P."/>
        </authorList>
    </citation>
    <scope>NUCLEOTIDE SEQUENCE [LARGE SCALE GENOMIC DNA]</scope>
    <source>
        <strain evidence="3 4">IRBG74</strain>
        <plasmid evidence="4">IRBL74_p</plasmid>
    </source>
</reference>
<feature type="domain" description="GST N-terminal" evidence="1">
    <location>
        <begin position="13"/>
        <end position="98"/>
    </location>
</feature>
<dbReference type="AlphaFoldDB" id="U4Q6R2"/>
<dbReference type="Proteomes" id="UP000016944">
    <property type="component" value="Plasmid IRBL74_p"/>
</dbReference>
<dbReference type="InterPro" id="IPR040079">
    <property type="entry name" value="Glutathione_S-Trfase"/>
</dbReference>
<dbReference type="KEGG" id="rir:BN877_p0076"/>
<dbReference type="PROSITE" id="PS50405">
    <property type="entry name" value="GST_CTER"/>
    <property type="match status" value="1"/>
</dbReference>
<accession>U4Q6R2</accession>
<dbReference type="InterPro" id="IPR010987">
    <property type="entry name" value="Glutathione-S-Trfase_C-like"/>
</dbReference>
<dbReference type="SUPFAM" id="SSF52833">
    <property type="entry name" value="Thioredoxin-like"/>
    <property type="match status" value="1"/>
</dbReference>
<dbReference type="HOGENOM" id="CLU_093914_0_0_5"/>
<evidence type="ECO:0000313" key="3">
    <source>
        <dbReference type="EMBL" id="CDI11805.1"/>
    </source>
</evidence>
<organism evidence="3 4">
    <name type="scientific">Agrobacterium pusense</name>
    <dbReference type="NCBI Taxonomy" id="648995"/>
    <lineage>
        <taxon>Bacteria</taxon>
        <taxon>Pseudomonadati</taxon>
        <taxon>Pseudomonadota</taxon>
        <taxon>Alphaproteobacteria</taxon>
        <taxon>Hyphomicrobiales</taxon>
        <taxon>Rhizobiaceae</taxon>
        <taxon>Rhizobium/Agrobacterium group</taxon>
        <taxon>Agrobacterium</taxon>
    </lineage>
</organism>
<dbReference type="PROSITE" id="PS50404">
    <property type="entry name" value="GST_NTER"/>
    <property type="match status" value="1"/>
</dbReference>
<dbReference type="PANTHER" id="PTHR43968">
    <property type="match status" value="1"/>
</dbReference>
<dbReference type="SFLD" id="SFLDG00358">
    <property type="entry name" value="Main_(cytGST)"/>
    <property type="match status" value="1"/>
</dbReference>
<name>U4Q6R2_9HYPH</name>
<evidence type="ECO:0000313" key="4">
    <source>
        <dbReference type="Proteomes" id="UP000016944"/>
    </source>
</evidence>
<dbReference type="EMBL" id="HG518324">
    <property type="protein sequence ID" value="CDI11805.1"/>
    <property type="molecule type" value="Genomic_DNA"/>
</dbReference>
<evidence type="ECO:0000259" key="1">
    <source>
        <dbReference type="PROSITE" id="PS50404"/>
    </source>
</evidence>
<dbReference type="GO" id="GO:0005737">
    <property type="term" value="C:cytoplasm"/>
    <property type="evidence" value="ECO:0007669"/>
    <property type="project" value="TreeGrafter"/>
</dbReference>
<keyword evidence="3" id="KW-0614">Plasmid</keyword>
<evidence type="ECO:0000259" key="2">
    <source>
        <dbReference type="PROSITE" id="PS50405"/>
    </source>
</evidence>
<protein>
    <submittedName>
        <fullName evidence="3">Glutathione S-transferase domain protein</fullName>
    </submittedName>
</protein>
<dbReference type="InterPro" id="IPR004046">
    <property type="entry name" value="GST_C"/>
</dbReference>
<dbReference type="SFLD" id="SFLDS00019">
    <property type="entry name" value="Glutathione_Transferase_(cytos"/>
    <property type="match status" value="1"/>
</dbReference>
<dbReference type="SUPFAM" id="SSF47616">
    <property type="entry name" value="GST C-terminal domain-like"/>
    <property type="match status" value="1"/>
</dbReference>
<dbReference type="InterPro" id="IPR004045">
    <property type="entry name" value="Glutathione_S-Trfase_N"/>
</dbReference>
<dbReference type="InterPro" id="IPR036282">
    <property type="entry name" value="Glutathione-S-Trfase_C_sf"/>
</dbReference>
<dbReference type="InterPro" id="IPR036249">
    <property type="entry name" value="Thioredoxin-like_sf"/>
</dbReference>
<dbReference type="Pfam" id="PF00043">
    <property type="entry name" value="GST_C"/>
    <property type="match status" value="1"/>
</dbReference>
<sequence length="241" mass="27137">MLRARPVDKEGSAVIEIFNFAFGPYPQRVNIYLAEKRPEGVTVTVYTEPDRRANTPPPEIQALTPMGSLPILRDADGIVIGQSLAILDYIEDTIPEPNMRGNTPAERAKVRQIVHMFDEAFTFFGLWARHGSALGQGVVRSSRELAEICAERYFGQLLLTEMLMRKEPFIAGEDVTLADCVAMAMLQYASDFYAVPIPPECVKLQTWFDRFSQRPSAKRPSYPEEQRGKAFGLMDQTGVRF</sequence>
<dbReference type="Gene3D" id="3.40.30.10">
    <property type="entry name" value="Glutaredoxin"/>
    <property type="match status" value="1"/>
</dbReference>
<dbReference type="InterPro" id="IPR050983">
    <property type="entry name" value="GST_Omega/HSP26"/>
</dbReference>
<dbReference type="Pfam" id="PF13409">
    <property type="entry name" value="GST_N_2"/>
    <property type="match status" value="1"/>
</dbReference>
<gene>
    <name evidence="3" type="ORF">BN877_p0076</name>
</gene>
<dbReference type="PATRIC" id="fig|424182.3.peg.4843"/>
<proteinExistence type="predicted"/>
<dbReference type="Gene3D" id="1.20.1050.10">
    <property type="match status" value="1"/>
</dbReference>